<evidence type="ECO:0000313" key="1">
    <source>
        <dbReference type="EMBL" id="ANB77227.1"/>
    </source>
</evidence>
<dbReference type="KEGG" id="buz:AYM40_34600"/>
<dbReference type="EMBL" id="CP014579">
    <property type="protein sequence ID" value="ANB77227.1"/>
    <property type="molecule type" value="Genomic_DNA"/>
</dbReference>
<accession>A0A167WK59</accession>
<sequence>MPDGHAANEHASAGEGDGRNASILLAAAVHELFADGLAATLNAAGAGNVLLGVRAMTLAQISAFEAWQDGIRQQLEMERFDGTIRTVNEDRMTQP</sequence>
<organism evidence="1 2">
    <name type="scientific">Paraburkholderia phytofirmans OLGA172</name>
    <dbReference type="NCBI Taxonomy" id="1417228"/>
    <lineage>
        <taxon>Bacteria</taxon>
        <taxon>Pseudomonadati</taxon>
        <taxon>Pseudomonadota</taxon>
        <taxon>Betaproteobacteria</taxon>
        <taxon>Burkholderiales</taxon>
        <taxon>Burkholderiaceae</taxon>
        <taxon>Paraburkholderia</taxon>
    </lineage>
</organism>
<gene>
    <name evidence="1" type="ORF">AYM40_34600</name>
</gene>
<protein>
    <submittedName>
        <fullName evidence="1">Uncharacterized protein</fullName>
    </submittedName>
</protein>
<dbReference type="AlphaFoldDB" id="A0A167WK59"/>
<name>A0A167WK59_9BURK</name>
<dbReference type="Proteomes" id="UP000076852">
    <property type="component" value="Chromosome 2"/>
</dbReference>
<proteinExistence type="predicted"/>
<reference evidence="1 2" key="1">
    <citation type="journal article" date="2016" name="Gene">
        <title>PacBio SMRT assembly of a complex multi-replicon genome reveals chlorocatechol degradative operon in a region of genome plasticity.</title>
        <authorList>
            <person name="Ricker N."/>
            <person name="Shen S.Y."/>
            <person name="Goordial J."/>
            <person name="Jin S."/>
            <person name="Fulthorpe R.R."/>
        </authorList>
    </citation>
    <scope>NUCLEOTIDE SEQUENCE [LARGE SCALE GENOMIC DNA]</scope>
    <source>
        <strain evidence="1 2">OLGA172</strain>
    </source>
</reference>
<keyword evidence="2" id="KW-1185">Reference proteome</keyword>
<evidence type="ECO:0000313" key="2">
    <source>
        <dbReference type="Proteomes" id="UP000076852"/>
    </source>
</evidence>